<organism evidence="1 2">
    <name type="scientific">Catharanthus roseus</name>
    <name type="common">Madagascar periwinkle</name>
    <name type="synonym">Vinca rosea</name>
    <dbReference type="NCBI Taxonomy" id="4058"/>
    <lineage>
        <taxon>Eukaryota</taxon>
        <taxon>Viridiplantae</taxon>
        <taxon>Streptophyta</taxon>
        <taxon>Embryophyta</taxon>
        <taxon>Tracheophyta</taxon>
        <taxon>Spermatophyta</taxon>
        <taxon>Magnoliopsida</taxon>
        <taxon>eudicotyledons</taxon>
        <taxon>Gunneridae</taxon>
        <taxon>Pentapetalae</taxon>
        <taxon>asterids</taxon>
        <taxon>lamiids</taxon>
        <taxon>Gentianales</taxon>
        <taxon>Apocynaceae</taxon>
        <taxon>Rauvolfioideae</taxon>
        <taxon>Vinceae</taxon>
        <taxon>Catharanthinae</taxon>
        <taxon>Catharanthus</taxon>
    </lineage>
</organism>
<dbReference type="Proteomes" id="UP001060085">
    <property type="component" value="Linkage Group LG01"/>
</dbReference>
<accession>A0ACC0C689</accession>
<evidence type="ECO:0000313" key="2">
    <source>
        <dbReference type="Proteomes" id="UP001060085"/>
    </source>
</evidence>
<protein>
    <submittedName>
        <fullName evidence="1">Uncharacterized protein</fullName>
    </submittedName>
</protein>
<gene>
    <name evidence="1" type="ORF">M9H77_01533</name>
</gene>
<evidence type="ECO:0000313" key="1">
    <source>
        <dbReference type="EMBL" id="KAI5680306.1"/>
    </source>
</evidence>
<name>A0ACC0C689_CATRO</name>
<reference evidence="2" key="1">
    <citation type="journal article" date="2023" name="Nat. Plants">
        <title>Single-cell RNA sequencing provides a high-resolution roadmap for understanding the multicellular compartmentation of specialized metabolism.</title>
        <authorList>
            <person name="Sun S."/>
            <person name="Shen X."/>
            <person name="Li Y."/>
            <person name="Li Y."/>
            <person name="Wang S."/>
            <person name="Li R."/>
            <person name="Zhang H."/>
            <person name="Shen G."/>
            <person name="Guo B."/>
            <person name="Wei J."/>
            <person name="Xu J."/>
            <person name="St-Pierre B."/>
            <person name="Chen S."/>
            <person name="Sun C."/>
        </authorList>
    </citation>
    <scope>NUCLEOTIDE SEQUENCE [LARGE SCALE GENOMIC DNA]</scope>
</reference>
<dbReference type="EMBL" id="CM044701">
    <property type="protein sequence ID" value="KAI5680306.1"/>
    <property type="molecule type" value="Genomic_DNA"/>
</dbReference>
<keyword evidence="2" id="KW-1185">Reference proteome</keyword>
<comment type="caution">
    <text evidence="1">The sequence shown here is derived from an EMBL/GenBank/DDBJ whole genome shotgun (WGS) entry which is preliminary data.</text>
</comment>
<sequence length="301" mass="32819">MAKKPVKYCVVDAFTESAFKGNPAAVCMLEEKKEEKWLQSVATEFNLSETCYLTPIVDSDSPSSNPRFHLRWFTPVAEVNLCGHATLAAAQYLFAYGVVDSDVIEFLTLSGVLIAKKVLETKISSANDYQNGVIQEGFSIELDFPVVPIAEFNSAEVLSLAISKSLNGASVIEIIQTTTTEDLIVLLTSGSEVLEVEPQFDEIQKLPVRGMIVTGAAPPGSGFDFYSRFFCPKLGINEDPVCGSAHCALVPYWSKKLDKCDFVAFQASPRSGILSLHLDEKNERVFMRGKAVVVAEGSLLA</sequence>
<proteinExistence type="predicted"/>